<dbReference type="Proteomes" id="UP000007266">
    <property type="component" value="Linkage group 8"/>
</dbReference>
<name>D6WW24_TRICA</name>
<evidence type="ECO:0000313" key="2">
    <source>
        <dbReference type="EMBL" id="EFA08652.1"/>
    </source>
</evidence>
<evidence type="ECO:0000256" key="1">
    <source>
        <dbReference type="SAM" id="MobiDB-lite"/>
    </source>
</evidence>
<feature type="region of interest" description="Disordered" evidence="1">
    <location>
        <begin position="55"/>
        <end position="75"/>
    </location>
</feature>
<dbReference type="EMBL" id="KQ971361">
    <property type="protein sequence ID" value="EFA08652.1"/>
    <property type="molecule type" value="Genomic_DNA"/>
</dbReference>
<accession>D6WW24</accession>
<reference evidence="2 3" key="2">
    <citation type="journal article" date="2010" name="Nucleic Acids Res.">
        <title>BeetleBase in 2010: revisions to provide comprehensive genomic information for Tribolium castaneum.</title>
        <authorList>
            <person name="Kim H.S."/>
            <person name="Murphy T."/>
            <person name="Xia J."/>
            <person name="Caragea D."/>
            <person name="Park Y."/>
            <person name="Beeman R.W."/>
            <person name="Lorenzen M.D."/>
            <person name="Butcher S."/>
            <person name="Manak J.R."/>
            <person name="Brown S.J."/>
        </authorList>
    </citation>
    <scope>GENOME REANNOTATION</scope>
    <source>
        <strain evidence="2 3">Georgia GA2</strain>
    </source>
</reference>
<feature type="compositionally biased region" description="Basic and acidic residues" evidence="1">
    <location>
        <begin position="65"/>
        <end position="75"/>
    </location>
</feature>
<dbReference type="AlphaFoldDB" id="D6WW24"/>
<dbReference type="HOGENOM" id="CLU_1423239_0_0_1"/>
<gene>
    <name evidence="2" type="primary">AUGUSTUS-3.0.2_06317</name>
    <name evidence="2" type="ORF">TcasGA2_TC006317</name>
</gene>
<organism evidence="2 3">
    <name type="scientific">Tribolium castaneum</name>
    <name type="common">Red flour beetle</name>
    <dbReference type="NCBI Taxonomy" id="7070"/>
    <lineage>
        <taxon>Eukaryota</taxon>
        <taxon>Metazoa</taxon>
        <taxon>Ecdysozoa</taxon>
        <taxon>Arthropoda</taxon>
        <taxon>Hexapoda</taxon>
        <taxon>Insecta</taxon>
        <taxon>Pterygota</taxon>
        <taxon>Neoptera</taxon>
        <taxon>Endopterygota</taxon>
        <taxon>Coleoptera</taxon>
        <taxon>Polyphaga</taxon>
        <taxon>Cucujiformia</taxon>
        <taxon>Tenebrionidae</taxon>
        <taxon>Tenebrionidae incertae sedis</taxon>
        <taxon>Tribolium</taxon>
    </lineage>
</organism>
<feature type="region of interest" description="Disordered" evidence="1">
    <location>
        <begin position="1"/>
        <end position="20"/>
    </location>
</feature>
<proteinExistence type="predicted"/>
<protein>
    <submittedName>
        <fullName evidence="2">Uncharacterized protein</fullName>
    </submittedName>
</protein>
<evidence type="ECO:0000313" key="3">
    <source>
        <dbReference type="Proteomes" id="UP000007266"/>
    </source>
</evidence>
<reference evidence="2 3" key="1">
    <citation type="journal article" date="2008" name="Nature">
        <title>The genome of the model beetle and pest Tribolium castaneum.</title>
        <authorList>
            <consortium name="Tribolium Genome Sequencing Consortium"/>
            <person name="Richards S."/>
            <person name="Gibbs R.A."/>
            <person name="Weinstock G.M."/>
            <person name="Brown S.J."/>
            <person name="Denell R."/>
            <person name="Beeman R.W."/>
            <person name="Gibbs R."/>
            <person name="Beeman R.W."/>
            <person name="Brown S.J."/>
            <person name="Bucher G."/>
            <person name="Friedrich M."/>
            <person name="Grimmelikhuijzen C.J."/>
            <person name="Klingler M."/>
            <person name="Lorenzen M."/>
            <person name="Richards S."/>
            <person name="Roth S."/>
            <person name="Schroder R."/>
            <person name="Tautz D."/>
            <person name="Zdobnov E.M."/>
            <person name="Muzny D."/>
            <person name="Gibbs R.A."/>
            <person name="Weinstock G.M."/>
            <person name="Attaway T."/>
            <person name="Bell S."/>
            <person name="Buhay C.J."/>
            <person name="Chandrabose M.N."/>
            <person name="Chavez D."/>
            <person name="Clerk-Blankenburg K.P."/>
            <person name="Cree A."/>
            <person name="Dao M."/>
            <person name="Davis C."/>
            <person name="Chacko J."/>
            <person name="Dinh H."/>
            <person name="Dugan-Rocha S."/>
            <person name="Fowler G."/>
            <person name="Garner T.T."/>
            <person name="Garnes J."/>
            <person name="Gnirke A."/>
            <person name="Hawes A."/>
            <person name="Hernandez J."/>
            <person name="Hines S."/>
            <person name="Holder M."/>
            <person name="Hume J."/>
            <person name="Jhangiani S.N."/>
            <person name="Joshi V."/>
            <person name="Khan Z.M."/>
            <person name="Jackson L."/>
            <person name="Kovar C."/>
            <person name="Kowis A."/>
            <person name="Lee S."/>
            <person name="Lewis L.R."/>
            <person name="Margolis J."/>
            <person name="Morgan M."/>
            <person name="Nazareth L.V."/>
            <person name="Nguyen N."/>
            <person name="Okwuonu G."/>
            <person name="Parker D."/>
            <person name="Richards S."/>
            <person name="Ruiz S.J."/>
            <person name="Santibanez J."/>
            <person name="Savard J."/>
            <person name="Scherer S.E."/>
            <person name="Schneider B."/>
            <person name="Sodergren E."/>
            <person name="Tautz D."/>
            <person name="Vattahil S."/>
            <person name="Villasana D."/>
            <person name="White C.S."/>
            <person name="Wright R."/>
            <person name="Park Y."/>
            <person name="Beeman R.W."/>
            <person name="Lord J."/>
            <person name="Oppert B."/>
            <person name="Lorenzen M."/>
            <person name="Brown S."/>
            <person name="Wang L."/>
            <person name="Savard J."/>
            <person name="Tautz D."/>
            <person name="Richards S."/>
            <person name="Weinstock G."/>
            <person name="Gibbs R.A."/>
            <person name="Liu Y."/>
            <person name="Worley K."/>
            <person name="Weinstock G."/>
            <person name="Elsik C.G."/>
            <person name="Reese J.T."/>
            <person name="Elhaik E."/>
            <person name="Landan G."/>
            <person name="Graur D."/>
            <person name="Arensburger P."/>
            <person name="Atkinson P."/>
            <person name="Beeman R.W."/>
            <person name="Beidler J."/>
            <person name="Brown S.J."/>
            <person name="Demuth J.P."/>
            <person name="Drury D.W."/>
            <person name="Du Y.Z."/>
            <person name="Fujiwara H."/>
            <person name="Lorenzen M."/>
            <person name="Maselli V."/>
            <person name="Osanai M."/>
            <person name="Park Y."/>
            <person name="Robertson H.M."/>
            <person name="Tu Z."/>
            <person name="Wang J.J."/>
            <person name="Wang S."/>
            <person name="Richards S."/>
            <person name="Song H."/>
            <person name="Zhang L."/>
            <person name="Sodergren E."/>
            <person name="Werner D."/>
            <person name="Stanke M."/>
            <person name="Morgenstern B."/>
            <person name="Solovyev V."/>
            <person name="Kosarev P."/>
            <person name="Brown G."/>
            <person name="Chen H.C."/>
            <person name="Ermolaeva O."/>
            <person name="Hlavina W."/>
            <person name="Kapustin Y."/>
            <person name="Kiryutin B."/>
            <person name="Kitts P."/>
            <person name="Maglott D."/>
            <person name="Pruitt K."/>
            <person name="Sapojnikov V."/>
            <person name="Souvorov A."/>
            <person name="Mackey A.J."/>
            <person name="Waterhouse R.M."/>
            <person name="Wyder S."/>
            <person name="Zdobnov E.M."/>
            <person name="Zdobnov E.M."/>
            <person name="Wyder S."/>
            <person name="Kriventseva E.V."/>
            <person name="Kadowaki T."/>
            <person name="Bork P."/>
            <person name="Aranda M."/>
            <person name="Bao R."/>
            <person name="Beermann A."/>
            <person name="Berns N."/>
            <person name="Bolognesi R."/>
            <person name="Bonneton F."/>
            <person name="Bopp D."/>
            <person name="Brown S.J."/>
            <person name="Bucher G."/>
            <person name="Butts T."/>
            <person name="Chaumot A."/>
            <person name="Denell R.E."/>
            <person name="Ferrier D.E."/>
            <person name="Friedrich M."/>
            <person name="Gordon C.M."/>
            <person name="Jindra M."/>
            <person name="Klingler M."/>
            <person name="Lan Q."/>
            <person name="Lattorff H.M."/>
            <person name="Laudet V."/>
            <person name="von Levetsow C."/>
            <person name="Liu Z."/>
            <person name="Lutz R."/>
            <person name="Lynch J.A."/>
            <person name="da Fonseca R.N."/>
            <person name="Posnien N."/>
            <person name="Reuter R."/>
            <person name="Roth S."/>
            <person name="Savard J."/>
            <person name="Schinko J.B."/>
            <person name="Schmitt C."/>
            <person name="Schoppmeier M."/>
            <person name="Schroder R."/>
            <person name="Shippy T.D."/>
            <person name="Simonnet F."/>
            <person name="Marques-Souza H."/>
            <person name="Tautz D."/>
            <person name="Tomoyasu Y."/>
            <person name="Trauner J."/>
            <person name="Van der Zee M."/>
            <person name="Vervoort M."/>
            <person name="Wittkopp N."/>
            <person name="Wimmer E.A."/>
            <person name="Yang X."/>
            <person name="Jones A.K."/>
            <person name="Sattelle D.B."/>
            <person name="Ebert P.R."/>
            <person name="Nelson D."/>
            <person name="Scott J.G."/>
            <person name="Beeman R.W."/>
            <person name="Muthukrishnan S."/>
            <person name="Kramer K.J."/>
            <person name="Arakane Y."/>
            <person name="Beeman R.W."/>
            <person name="Zhu Q."/>
            <person name="Hogenkamp D."/>
            <person name="Dixit R."/>
            <person name="Oppert B."/>
            <person name="Jiang H."/>
            <person name="Zou Z."/>
            <person name="Marshall J."/>
            <person name="Elpidina E."/>
            <person name="Vinokurov K."/>
            <person name="Oppert C."/>
            <person name="Zou Z."/>
            <person name="Evans J."/>
            <person name="Lu Z."/>
            <person name="Zhao P."/>
            <person name="Sumathipala N."/>
            <person name="Altincicek B."/>
            <person name="Vilcinskas A."/>
            <person name="Williams M."/>
            <person name="Hultmark D."/>
            <person name="Hetru C."/>
            <person name="Jiang H."/>
            <person name="Grimmelikhuijzen C.J."/>
            <person name="Hauser F."/>
            <person name="Cazzamali G."/>
            <person name="Williamson M."/>
            <person name="Park Y."/>
            <person name="Li B."/>
            <person name="Tanaka Y."/>
            <person name="Predel R."/>
            <person name="Neupert S."/>
            <person name="Schachtner J."/>
            <person name="Verleyen P."/>
            <person name="Raible F."/>
            <person name="Bork P."/>
            <person name="Friedrich M."/>
            <person name="Walden K.K."/>
            <person name="Robertson H.M."/>
            <person name="Angeli S."/>
            <person name="Foret S."/>
            <person name="Bucher G."/>
            <person name="Schuetz S."/>
            <person name="Maleszka R."/>
            <person name="Wimmer E.A."/>
            <person name="Beeman R.W."/>
            <person name="Lorenzen M."/>
            <person name="Tomoyasu Y."/>
            <person name="Miller S.C."/>
            <person name="Grossmann D."/>
            <person name="Bucher G."/>
        </authorList>
    </citation>
    <scope>NUCLEOTIDE SEQUENCE [LARGE SCALE GENOMIC DNA]</scope>
    <source>
        <strain evidence="2 3">Georgia GA2</strain>
    </source>
</reference>
<sequence>MDNPQRFNARTEPWDEGTARKQQAAVQYAAIMDRPVNLKRRQARYQYYNKYDDDFGGEEEFAPEPPHKDYHPKPRKVEKDPVLEYQMADLEELGLTQCRIPRARKQHKEYPVYAEVDHQCSEAYDPYEHPSYGSTRVARKARPGSTASPRRGVPLIEPGETVRVLSVTPEIDEPIQVRKAAFLRAEDPLCC</sequence>
<dbReference type="InParanoid" id="D6WW24"/>
<keyword evidence="3" id="KW-1185">Reference proteome</keyword>
<feature type="region of interest" description="Disordered" evidence="1">
    <location>
        <begin position="131"/>
        <end position="154"/>
    </location>
</feature>